<dbReference type="Proteomes" id="UP000610373">
    <property type="component" value="Unassembled WGS sequence"/>
</dbReference>
<dbReference type="AlphaFoldDB" id="A0A811TGV8"/>
<evidence type="ECO:0000313" key="1">
    <source>
        <dbReference type="EMBL" id="CAD6493975.1"/>
    </source>
</evidence>
<name>A0A811TGV8_9EURY</name>
<accession>A0A811TGV8</accession>
<reference evidence="1" key="1">
    <citation type="submission" date="2020-10" db="EMBL/GenBank/DDBJ databases">
        <authorList>
            <person name="Hahn C.J."/>
            <person name="Laso-Perez R."/>
            <person name="Vulcano F."/>
            <person name="Vaziourakis K.-M."/>
            <person name="Stokke R."/>
            <person name="Steen I.H."/>
            <person name="Teske A."/>
            <person name="Boetius A."/>
            <person name="Liebeke M."/>
            <person name="Amann R."/>
            <person name="Knittel K."/>
        </authorList>
    </citation>
    <scope>NUCLEOTIDE SEQUENCE</scope>
    <source>
        <strain evidence="1">Gfbio:e3339647-f889-4370-9287-4fb5cb688e4c:AG392O15_GoMArc1</strain>
    </source>
</reference>
<gene>
    <name evidence="1" type="ORF">CHKLHMKO_00593</name>
</gene>
<proteinExistence type="predicted"/>
<sequence length="126" mass="14871">MSFYWDLYIQLADELISYQENADLREAHLRSAMSRCYYGIFCIARNHLIAKGVFIPRVNTHKFVREKYKGSAHNVEKKIGKNLGRLWKERKDADYENDTDINVSRAKSALDLSKRTLEKLRQMRTV</sequence>
<evidence type="ECO:0008006" key="3">
    <source>
        <dbReference type="Google" id="ProtNLM"/>
    </source>
</evidence>
<evidence type="ECO:0000313" key="2">
    <source>
        <dbReference type="Proteomes" id="UP000610373"/>
    </source>
</evidence>
<dbReference type="Gene3D" id="1.20.120.330">
    <property type="entry name" value="Nucleotidyltransferases domain 2"/>
    <property type="match status" value="1"/>
</dbReference>
<dbReference type="EMBL" id="CAJHIO010000051">
    <property type="protein sequence ID" value="CAD6493975.1"/>
    <property type="molecule type" value="Genomic_DNA"/>
</dbReference>
<organism evidence="1 2">
    <name type="scientific">Candidatus Argoarchaeum ethanivorans</name>
    <dbReference type="NCBI Taxonomy" id="2608793"/>
    <lineage>
        <taxon>Archaea</taxon>
        <taxon>Methanobacteriati</taxon>
        <taxon>Methanobacteriota</taxon>
        <taxon>Stenosarchaea group</taxon>
        <taxon>Methanomicrobia</taxon>
        <taxon>Methanosarcinales</taxon>
        <taxon>Methanosarcinales incertae sedis</taxon>
        <taxon>GOM Arc I cluster</taxon>
        <taxon>Candidatus Argoarchaeum</taxon>
    </lineage>
</organism>
<protein>
    <recommendedName>
        <fullName evidence="3">HEPN domain-containing protein</fullName>
    </recommendedName>
</protein>
<comment type="caution">
    <text evidence="1">The sequence shown here is derived from an EMBL/GenBank/DDBJ whole genome shotgun (WGS) entry which is preliminary data.</text>
</comment>